<reference evidence="1 2" key="1">
    <citation type="journal article" date="2019" name="Nat. Ecol. Evol.">
        <title>Megaphylogeny resolves global patterns of mushroom evolution.</title>
        <authorList>
            <person name="Varga T."/>
            <person name="Krizsan K."/>
            <person name="Foldi C."/>
            <person name="Dima B."/>
            <person name="Sanchez-Garcia M."/>
            <person name="Sanchez-Ramirez S."/>
            <person name="Szollosi G.J."/>
            <person name="Szarkandi J.G."/>
            <person name="Papp V."/>
            <person name="Albert L."/>
            <person name="Andreopoulos W."/>
            <person name="Angelini C."/>
            <person name="Antonin V."/>
            <person name="Barry K.W."/>
            <person name="Bougher N.L."/>
            <person name="Buchanan P."/>
            <person name="Buyck B."/>
            <person name="Bense V."/>
            <person name="Catcheside P."/>
            <person name="Chovatia M."/>
            <person name="Cooper J."/>
            <person name="Damon W."/>
            <person name="Desjardin D."/>
            <person name="Finy P."/>
            <person name="Geml J."/>
            <person name="Haridas S."/>
            <person name="Hughes K."/>
            <person name="Justo A."/>
            <person name="Karasinski D."/>
            <person name="Kautmanova I."/>
            <person name="Kiss B."/>
            <person name="Kocsube S."/>
            <person name="Kotiranta H."/>
            <person name="LaButti K.M."/>
            <person name="Lechner B.E."/>
            <person name="Liimatainen K."/>
            <person name="Lipzen A."/>
            <person name="Lukacs Z."/>
            <person name="Mihaltcheva S."/>
            <person name="Morgado L.N."/>
            <person name="Niskanen T."/>
            <person name="Noordeloos M.E."/>
            <person name="Ohm R.A."/>
            <person name="Ortiz-Santana B."/>
            <person name="Ovrebo C."/>
            <person name="Racz N."/>
            <person name="Riley R."/>
            <person name="Savchenko A."/>
            <person name="Shiryaev A."/>
            <person name="Soop K."/>
            <person name="Spirin V."/>
            <person name="Szebenyi C."/>
            <person name="Tomsovsky M."/>
            <person name="Tulloss R.E."/>
            <person name="Uehling J."/>
            <person name="Grigoriev I.V."/>
            <person name="Vagvolgyi C."/>
            <person name="Papp T."/>
            <person name="Martin F.M."/>
            <person name="Miettinen O."/>
            <person name="Hibbett D.S."/>
            <person name="Nagy L.G."/>
        </authorList>
    </citation>
    <scope>NUCLEOTIDE SEQUENCE [LARGE SCALE GENOMIC DNA]</scope>
    <source>
        <strain evidence="1 2">CBS 166.37</strain>
    </source>
</reference>
<sequence length="136" mass="15639">MGTGIIDRLEISRQVVGVTDILWWLYSCVFQLKRGEISIAYAMCECRCKPRRFSENAGYLTEIAMLKDLGALLTIYNFYSCSLFNVDHTRYRYRTSDIVYREASLHSMLLRSRNHNTLVGSSIRLELTIMGPSVAL</sequence>
<proteinExistence type="predicted"/>
<dbReference type="Proteomes" id="UP000308652">
    <property type="component" value="Unassembled WGS sequence"/>
</dbReference>
<name>A0A5C3MRJ1_9AGAR</name>
<evidence type="ECO:0000313" key="1">
    <source>
        <dbReference type="EMBL" id="TFK43921.1"/>
    </source>
</evidence>
<organism evidence="1 2">
    <name type="scientific">Crucibulum laeve</name>
    <dbReference type="NCBI Taxonomy" id="68775"/>
    <lineage>
        <taxon>Eukaryota</taxon>
        <taxon>Fungi</taxon>
        <taxon>Dikarya</taxon>
        <taxon>Basidiomycota</taxon>
        <taxon>Agaricomycotina</taxon>
        <taxon>Agaricomycetes</taxon>
        <taxon>Agaricomycetidae</taxon>
        <taxon>Agaricales</taxon>
        <taxon>Agaricineae</taxon>
        <taxon>Nidulariaceae</taxon>
        <taxon>Crucibulum</taxon>
    </lineage>
</organism>
<keyword evidence="2" id="KW-1185">Reference proteome</keyword>
<dbReference type="EMBL" id="ML213591">
    <property type="protein sequence ID" value="TFK43921.1"/>
    <property type="molecule type" value="Genomic_DNA"/>
</dbReference>
<dbReference type="AlphaFoldDB" id="A0A5C3MRJ1"/>
<accession>A0A5C3MRJ1</accession>
<gene>
    <name evidence="1" type="ORF">BDQ12DRAFT_200854</name>
</gene>
<protein>
    <submittedName>
        <fullName evidence="1">Uncharacterized protein</fullName>
    </submittedName>
</protein>
<evidence type="ECO:0000313" key="2">
    <source>
        <dbReference type="Proteomes" id="UP000308652"/>
    </source>
</evidence>